<dbReference type="EMBL" id="NTMR01000002">
    <property type="protein sequence ID" value="PBK06211.1"/>
    <property type="molecule type" value="Genomic_DNA"/>
</dbReference>
<protein>
    <submittedName>
        <fullName evidence="1">Uncharacterized protein</fullName>
    </submittedName>
</protein>
<sequence length="76" mass="8538">MWVQIAIMVASYVLSVALAPKPPQQKPAAFEDFDFPLFEEGEPKTAVFGQCWSKSWMCLTVGNYRTRRVKIGGGKK</sequence>
<reference evidence="1 2" key="1">
    <citation type="submission" date="2017-09" db="EMBL/GenBank/DDBJ databases">
        <title>Pseudomonas abyssi sp. nov. isolated from Abyssopelagic Water.</title>
        <authorList>
            <person name="Wei Y."/>
        </authorList>
    </citation>
    <scope>NUCLEOTIDE SEQUENCE [LARGE SCALE GENOMIC DNA]</scope>
    <source>
        <strain evidence="1 2">MT5</strain>
    </source>
</reference>
<dbReference type="AlphaFoldDB" id="A0A2A3MN43"/>
<evidence type="ECO:0000313" key="2">
    <source>
        <dbReference type="Proteomes" id="UP000242313"/>
    </source>
</evidence>
<accession>A0A2A3MN43</accession>
<proteinExistence type="predicted"/>
<keyword evidence="2" id="KW-1185">Reference proteome</keyword>
<organism evidence="1 2">
    <name type="scientific">Pseudomonas abyssi</name>
    <dbReference type="NCBI Taxonomy" id="170540"/>
    <lineage>
        <taxon>Bacteria</taxon>
        <taxon>Pseudomonadati</taxon>
        <taxon>Pseudomonadota</taxon>
        <taxon>Gammaproteobacteria</taxon>
        <taxon>Pseudomonadales</taxon>
        <taxon>Pseudomonadaceae</taxon>
        <taxon>Pseudomonas</taxon>
    </lineage>
</organism>
<name>A0A2A3MN43_9PSED</name>
<accession>A0A395R7Z6</accession>
<dbReference type="Proteomes" id="UP000242313">
    <property type="component" value="Unassembled WGS sequence"/>
</dbReference>
<evidence type="ECO:0000313" key="1">
    <source>
        <dbReference type="EMBL" id="PBK06211.1"/>
    </source>
</evidence>
<gene>
    <name evidence="1" type="ORF">CNQ84_02225</name>
</gene>
<comment type="caution">
    <text evidence="1">The sequence shown here is derived from an EMBL/GenBank/DDBJ whole genome shotgun (WGS) entry which is preliminary data.</text>
</comment>
<dbReference type="RefSeq" id="WP_096003275.1">
    <property type="nucleotide sequence ID" value="NZ_LMAZ01000001.1"/>
</dbReference>